<gene>
    <name evidence="3" type="ORF">SAMN05444398_11379</name>
</gene>
<dbReference type="Proteomes" id="UP000183974">
    <property type="component" value="Unassembled WGS sequence"/>
</dbReference>
<name>A0A1M7HS99_9RHOB</name>
<accession>A0A1M7HS99</accession>
<evidence type="ECO:0000313" key="4">
    <source>
        <dbReference type="Proteomes" id="UP000183974"/>
    </source>
</evidence>
<keyword evidence="2" id="KW-0812">Transmembrane</keyword>
<feature type="region of interest" description="Disordered" evidence="1">
    <location>
        <begin position="68"/>
        <end position="87"/>
    </location>
</feature>
<evidence type="ECO:0000256" key="2">
    <source>
        <dbReference type="SAM" id="Phobius"/>
    </source>
</evidence>
<protein>
    <submittedName>
        <fullName evidence="3">Uncharacterized protein</fullName>
    </submittedName>
</protein>
<dbReference type="STRING" id="337701.SAMN05444398_11379"/>
<dbReference type="EMBL" id="FRBR01000013">
    <property type="protein sequence ID" value="SHM31288.1"/>
    <property type="molecule type" value="Genomic_DNA"/>
</dbReference>
<proteinExistence type="predicted"/>
<sequence>MADHVNSFKRISMLLAAAAITALPVEAQAYVGPGAGLTAIGTMIAFGAAVVLALVGFVWYPMKRLMKGRSDARNAQSSAIGSQERGE</sequence>
<organism evidence="3 4">
    <name type="scientific">Roseovarius pacificus</name>
    <dbReference type="NCBI Taxonomy" id="337701"/>
    <lineage>
        <taxon>Bacteria</taxon>
        <taxon>Pseudomonadati</taxon>
        <taxon>Pseudomonadota</taxon>
        <taxon>Alphaproteobacteria</taxon>
        <taxon>Rhodobacterales</taxon>
        <taxon>Roseobacteraceae</taxon>
        <taxon>Roseovarius</taxon>
    </lineage>
</organism>
<keyword evidence="2" id="KW-1133">Transmembrane helix</keyword>
<keyword evidence="4" id="KW-1185">Reference proteome</keyword>
<evidence type="ECO:0000313" key="3">
    <source>
        <dbReference type="EMBL" id="SHM31288.1"/>
    </source>
</evidence>
<feature type="transmembrane region" description="Helical" evidence="2">
    <location>
        <begin position="37"/>
        <end position="60"/>
    </location>
</feature>
<evidence type="ECO:0000256" key="1">
    <source>
        <dbReference type="SAM" id="MobiDB-lite"/>
    </source>
</evidence>
<dbReference type="RefSeq" id="WP_229709580.1">
    <property type="nucleotide sequence ID" value="NZ_BMLR01000013.1"/>
</dbReference>
<reference evidence="3 4" key="1">
    <citation type="submission" date="2016-11" db="EMBL/GenBank/DDBJ databases">
        <authorList>
            <person name="Jaros S."/>
            <person name="Januszkiewicz K."/>
            <person name="Wedrychowicz H."/>
        </authorList>
    </citation>
    <scope>NUCLEOTIDE SEQUENCE [LARGE SCALE GENOMIC DNA]</scope>
    <source>
        <strain evidence="3 4">DSM 29589</strain>
    </source>
</reference>
<keyword evidence="2" id="KW-0472">Membrane</keyword>
<dbReference type="AlphaFoldDB" id="A0A1M7HS99"/>